<reference evidence="3 4" key="1">
    <citation type="submission" date="2018-11" db="EMBL/GenBank/DDBJ databases">
        <title>Sequencing the genomes of 1000 actinobacteria strains.</title>
        <authorList>
            <person name="Klenk H.-P."/>
        </authorList>
    </citation>
    <scope>NUCLEOTIDE SEQUENCE [LARGE SCALE GENOMIC DNA]</scope>
    <source>
        <strain evidence="3 4">DSM 44254</strain>
    </source>
</reference>
<gene>
    <name evidence="3" type="ORF">EDD29_3508</name>
</gene>
<dbReference type="Pfam" id="PF11887">
    <property type="entry name" value="Mce4_CUP1"/>
    <property type="match status" value="1"/>
</dbReference>
<organism evidence="3 4">
    <name type="scientific">Actinocorallia herbida</name>
    <dbReference type="NCBI Taxonomy" id="58109"/>
    <lineage>
        <taxon>Bacteria</taxon>
        <taxon>Bacillati</taxon>
        <taxon>Actinomycetota</taxon>
        <taxon>Actinomycetes</taxon>
        <taxon>Streptosporangiales</taxon>
        <taxon>Thermomonosporaceae</taxon>
        <taxon>Actinocorallia</taxon>
    </lineage>
</organism>
<dbReference type="OrthoDB" id="4655264at2"/>
<feature type="domain" description="Mammalian cell entry C-terminal" evidence="2">
    <location>
        <begin position="123"/>
        <end position="236"/>
    </location>
</feature>
<dbReference type="RefSeq" id="WP_123665402.1">
    <property type="nucleotide sequence ID" value="NZ_RJKE01000001.1"/>
</dbReference>
<evidence type="ECO:0000313" key="3">
    <source>
        <dbReference type="EMBL" id="ROO85954.1"/>
    </source>
</evidence>
<feature type="domain" description="Mce/MlaD" evidence="1">
    <location>
        <begin position="37"/>
        <end position="114"/>
    </location>
</feature>
<comment type="caution">
    <text evidence="3">The sequence shown here is derived from an EMBL/GenBank/DDBJ whole genome shotgun (WGS) entry which is preliminary data.</text>
</comment>
<dbReference type="InterPro" id="IPR024516">
    <property type="entry name" value="Mce_C"/>
</dbReference>
<dbReference type="AlphaFoldDB" id="A0A3N1CXF9"/>
<accession>A0A3N1CXF9</accession>
<dbReference type="PANTHER" id="PTHR33371">
    <property type="entry name" value="INTERMEMBRANE PHOSPHOLIPID TRANSPORT SYSTEM BINDING PROTEIN MLAD-RELATED"/>
    <property type="match status" value="1"/>
</dbReference>
<dbReference type="Proteomes" id="UP000272400">
    <property type="component" value="Unassembled WGS sequence"/>
</dbReference>
<protein>
    <submittedName>
        <fullName evidence="3">Phospholipid/cholesterol/gamma-HCH transport system substrate-binding protein</fullName>
    </submittedName>
</protein>
<dbReference type="PANTHER" id="PTHR33371:SF16">
    <property type="entry name" value="MCE-FAMILY PROTEIN MCE3F"/>
    <property type="match status" value="1"/>
</dbReference>
<name>A0A3N1CXF9_9ACTN</name>
<evidence type="ECO:0000259" key="2">
    <source>
        <dbReference type="Pfam" id="PF11887"/>
    </source>
</evidence>
<dbReference type="GO" id="GO:0005576">
    <property type="term" value="C:extracellular region"/>
    <property type="evidence" value="ECO:0007669"/>
    <property type="project" value="TreeGrafter"/>
</dbReference>
<sequence>MSGTLSEARRIAITLATVVVLALLGYLAVAKPFAAKGRLITADFGAAGQGLTKSSPVKMRGVTVGRVSEIELAPGGGARLTLRIDEHVPVPDSAVASLEPESMFGPKFVNLIPGPHEEVGPFLADGATIERTSDSLDLTGLLGEADAAVGAMDPAQVAVVVDALAQGLGGAGPNLAGLLDSTETLLGVAYDQRGRAESFLADLARLARLRGIGADTATVVTNSTALMETLTSGKDRGLKTAAGVSQLSALLGPGLSRHEGDLRAAFRSGENATAFLDHVLPIAGDGVRTVIDLLWVFKAISWAPGPQGKHLLSAEILLPTDPCELIIGICPGSTGGN</sequence>
<dbReference type="InterPro" id="IPR003399">
    <property type="entry name" value="Mce/MlaD"/>
</dbReference>
<evidence type="ECO:0000313" key="4">
    <source>
        <dbReference type="Proteomes" id="UP000272400"/>
    </source>
</evidence>
<proteinExistence type="predicted"/>
<keyword evidence="4" id="KW-1185">Reference proteome</keyword>
<dbReference type="InterPro" id="IPR052336">
    <property type="entry name" value="MlaD_Phospholipid_Transporter"/>
</dbReference>
<dbReference type="EMBL" id="RJKE01000001">
    <property type="protein sequence ID" value="ROO85954.1"/>
    <property type="molecule type" value="Genomic_DNA"/>
</dbReference>
<dbReference type="Pfam" id="PF02470">
    <property type="entry name" value="MlaD"/>
    <property type="match status" value="1"/>
</dbReference>
<evidence type="ECO:0000259" key="1">
    <source>
        <dbReference type="Pfam" id="PF02470"/>
    </source>
</evidence>